<keyword evidence="3" id="KW-1266">Target cell cytoplasm</keyword>
<evidence type="ECO:0000256" key="3">
    <source>
        <dbReference type="ARBA" id="ARBA00022913"/>
    </source>
</evidence>
<evidence type="ECO:0000256" key="4">
    <source>
        <dbReference type="ARBA" id="ARBA00023026"/>
    </source>
</evidence>
<dbReference type="CDD" id="cd00081">
    <property type="entry name" value="Hint"/>
    <property type="match status" value="1"/>
</dbReference>
<keyword evidence="2" id="KW-0800">Toxin</keyword>
<evidence type="ECO:0000256" key="2">
    <source>
        <dbReference type="ARBA" id="ARBA00022656"/>
    </source>
</evidence>
<dbReference type="SUPFAM" id="SSF51294">
    <property type="entry name" value="Hedgehog/intein (Hint) domain"/>
    <property type="match status" value="1"/>
</dbReference>
<dbReference type="Pfam" id="PF04829">
    <property type="entry name" value="PT-VENN"/>
    <property type="match status" value="1"/>
</dbReference>
<dbReference type="InterPro" id="IPR003587">
    <property type="entry name" value="Hint_dom_N"/>
</dbReference>
<dbReference type="InterPro" id="IPR036844">
    <property type="entry name" value="Hint_dom_sf"/>
</dbReference>
<gene>
    <name evidence="6" type="ORF">F9B74_09790</name>
</gene>
<keyword evidence="7" id="KW-1185">Reference proteome</keyword>
<dbReference type="EMBL" id="JAAGYR010000024">
    <property type="protein sequence ID" value="NEN76595.1"/>
    <property type="molecule type" value="Genomic_DNA"/>
</dbReference>
<evidence type="ECO:0000256" key="1">
    <source>
        <dbReference type="ARBA" id="ARBA00004219"/>
    </source>
</evidence>
<comment type="subcellular location">
    <subcellularLocation>
        <location evidence="1">Target cell</location>
        <location evidence="1">Target cell cytoplasm</location>
    </subcellularLocation>
</comment>
<accession>A0A6L9Y8T9</accession>
<dbReference type="SMART" id="SM00306">
    <property type="entry name" value="HintN"/>
    <property type="match status" value="1"/>
</dbReference>
<protein>
    <submittedName>
        <fullName evidence="6">DUF1524 domain-containing protein</fullName>
    </submittedName>
</protein>
<name>A0A6L9Y8T9_9BURK</name>
<feature type="domain" description="Hint" evidence="5">
    <location>
        <begin position="612"/>
        <end position="711"/>
    </location>
</feature>
<organism evidence="6 7">
    <name type="scientific">Pelistega ratti</name>
    <dbReference type="NCBI Taxonomy" id="2652177"/>
    <lineage>
        <taxon>Bacteria</taxon>
        <taxon>Pseudomonadati</taxon>
        <taxon>Pseudomonadota</taxon>
        <taxon>Betaproteobacteria</taxon>
        <taxon>Burkholderiales</taxon>
        <taxon>Alcaligenaceae</taxon>
        <taxon>Pelistega</taxon>
    </lineage>
</organism>
<dbReference type="Proteomes" id="UP000477651">
    <property type="component" value="Unassembled WGS sequence"/>
</dbReference>
<dbReference type="AlphaFoldDB" id="A0A6L9Y8T9"/>
<proteinExistence type="predicted"/>
<evidence type="ECO:0000259" key="5">
    <source>
        <dbReference type="SMART" id="SM00306"/>
    </source>
</evidence>
<dbReference type="Pfam" id="PF07591">
    <property type="entry name" value="PT-HINT"/>
    <property type="match status" value="1"/>
</dbReference>
<keyword evidence="4" id="KW-0843">Virulence</keyword>
<dbReference type="Gene3D" id="2.170.16.10">
    <property type="entry name" value="Hedgehog/Intein (Hint) domain"/>
    <property type="match status" value="1"/>
</dbReference>
<evidence type="ECO:0000313" key="7">
    <source>
        <dbReference type="Proteomes" id="UP000477651"/>
    </source>
</evidence>
<reference evidence="6 7" key="1">
    <citation type="submission" date="2020-02" db="EMBL/GenBank/DDBJ databases">
        <title>Pelistega sp. NLN82 were isolated from wild rodents of the Hainan Island.</title>
        <authorList>
            <person name="Niu N."/>
            <person name="Zhou J."/>
        </authorList>
    </citation>
    <scope>NUCLEOTIDE SEQUENCE [LARGE SCALE GENOMIC DNA]</scope>
    <source>
        <strain evidence="6 7">NLN82</strain>
    </source>
</reference>
<dbReference type="GO" id="GO:0090729">
    <property type="term" value="F:toxin activity"/>
    <property type="evidence" value="ECO:0007669"/>
    <property type="project" value="UniProtKB-KW"/>
</dbReference>
<comment type="caution">
    <text evidence="6">The sequence shown here is derived from an EMBL/GenBank/DDBJ whole genome shotgun (WGS) entry which is preliminary data.</text>
</comment>
<evidence type="ECO:0000313" key="6">
    <source>
        <dbReference type="EMBL" id="NEN76595.1"/>
    </source>
</evidence>
<sequence length="898" mass="98293">MIKLVSSQYSVESYAVISGTGSGASFNASHSKAKLNYQHTQSGLTAGQGGLQLNVGQHTHLKGGVIDSTAPADKNTFTTKTLTAENILNQSEIKVQSASVGLSTNLEANKLAAVGTVASAVGGNIHQEDNSTTYSVIGQNISLNVKEGSIPDNIRRDKEGANNKVQLFDKADAQERMEMAQVMGEISQNTITIALQPMLDKAEADKAAAEKALKDKSLSPKEKAYYTNQVRVAQETLHTYGKGSDLQLGIRAATGVLQGLATGNTNAAIVGGLSPFLNKAIKEATTDKATNKVNLFANTVAHAILGAVEAKMLNTNVAAGAAGAVVGETTAHIIADKLYQKSPEALTEQEKETISALSQVVAGLSGVAIGDNFQSAITSSEIGKRAVENNFLSQKELKERNQLVDTASRRGTLTEREAEKLLQLNDKDNISDMLLARYQENPNSLTAQEKEQLAIYLDVASQGNVEEVQRLLSTPVKWGKAERGELSKALEVARKRIGWSTTWEYKVSNELSPFILTSSGGTLAKVGATIDVVAGSYILGQGVSQIYKGNILEGTVRVIEGALVVAPAVPVVNKVEQSLKHTTTQIDKLQVYPKPNVNVASQKKMSEICPTTACFVAGTLVQTKKGLKPIEQIQLGELVWSRDEFGEMYDYKPVIAHKATPNQSLYEVVIENTQREVEKHYTTAEHPFYVEGEGWVKAALLKEGMVLLDRDGQEGLRIVSQKALEEKATVYNIEVESFRTYHIGQWGIWVHNANCCDFNQRYGNIEAKFKEGGWVDTTTGKVKYMDPFDGKLKDFPDNMPTSVDHILPQGAFSKIEEFNELPKNIQNELINHPRNLQPMPKELNSSKGVRVETGTDGWERYIRENKNISKYYRVYLQERQQEMILKVNQAIDKFKVKK</sequence>
<dbReference type="RefSeq" id="WP_163765004.1">
    <property type="nucleotide sequence ID" value="NZ_JAAGYR010000024.1"/>
</dbReference>
<dbReference type="InterPro" id="IPR006914">
    <property type="entry name" value="VENN_dom"/>
</dbReference>